<keyword evidence="10" id="KW-0675">Receptor</keyword>
<comment type="caution">
    <text evidence="10">The sequence shown here is derived from an EMBL/GenBank/DDBJ whole genome shotgun (WGS) entry which is preliminary data.</text>
</comment>
<evidence type="ECO:0000256" key="5">
    <source>
        <dbReference type="ARBA" id="ARBA00023015"/>
    </source>
</evidence>
<keyword evidence="4" id="KW-0862">Zinc</keyword>
<dbReference type="Pfam" id="PF00320">
    <property type="entry name" value="GATA"/>
    <property type="match status" value="1"/>
</dbReference>
<keyword evidence="7" id="KW-0539">Nucleus</keyword>
<evidence type="ECO:0000256" key="8">
    <source>
        <dbReference type="PROSITE-ProRule" id="PRU00094"/>
    </source>
</evidence>
<dbReference type="GO" id="GO:0005634">
    <property type="term" value="C:nucleus"/>
    <property type="evidence" value="ECO:0007669"/>
    <property type="project" value="UniProtKB-SubCell"/>
</dbReference>
<dbReference type="SUPFAM" id="SSF57716">
    <property type="entry name" value="Glucocorticoid receptor-like (DNA-binding domain)"/>
    <property type="match status" value="1"/>
</dbReference>
<dbReference type="Proteomes" id="UP000282876">
    <property type="component" value="Unassembled WGS sequence"/>
</dbReference>
<dbReference type="EMBL" id="RCSS01000511">
    <property type="protein sequence ID" value="RVD91480.1"/>
    <property type="molecule type" value="Genomic_DNA"/>
</dbReference>
<dbReference type="SMART" id="SM00401">
    <property type="entry name" value="ZnF_GATA"/>
    <property type="match status" value="1"/>
</dbReference>
<evidence type="ECO:0000256" key="6">
    <source>
        <dbReference type="ARBA" id="ARBA00023163"/>
    </source>
</evidence>
<evidence type="ECO:0000256" key="2">
    <source>
        <dbReference type="ARBA" id="ARBA00022723"/>
    </source>
</evidence>
<dbReference type="GO" id="GO:0045944">
    <property type="term" value="P:positive regulation of transcription by RNA polymerase II"/>
    <property type="evidence" value="ECO:0007669"/>
    <property type="project" value="TreeGrafter"/>
</dbReference>
<accession>A0A437AK13</accession>
<comment type="subcellular location">
    <subcellularLocation>
        <location evidence="1">Nucleus</location>
    </subcellularLocation>
</comment>
<evidence type="ECO:0000256" key="7">
    <source>
        <dbReference type="ARBA" id="ARBA00023242"/>
    </source>
</evidence>
<dbReference type="InterPro" id="IPR013088">
    <property type="entry name" value="Znf_NHR/GATA"/>
</dbReference>
<evidence type="ECO:0000256" key="4">
    <source>
        <dbReference type="ARBA" id="ARBA00022833"/>
    </source>
</evidence>
<dbReference type="GO" id="GO:0000981">
    <property type="term" value="F:DNA-binding transcription factor activity, RNA polymerase II-specific"/>
    <property type="evidence" value="ECO:0007669"/>
    <property type="project" value="TreeGrafter"/>
</dbReference>
<keyword evidence="5" id="KW-0805">Transcription regulation</keyword>
<feature type="domain" description="GATA-type" evidence="9">
    <location>
        <begin position="114"/>
        <end position="160"/>
    </location>
</feature>
<reference evidence="10 11" key="1">
    <citation type="submission" date="2018-10" db="EMBL/GenBank/DDBJ databases">
        <title>Draft genome sequence of the microsporidian Tubulinosema ratisbonensis.</title>
        <authorList>
            <person name="Polonais V."/>
            <person name="Peyretaillade E."/>
            <person name="Niehus S."/>
            <person name="Wawrzyniak I."/>
            <person name="Franchet A."/>
            <person name="Gaspin C."/>
            <person name="Reichstadt M."/>
            <person name="Belser C."/>
            <person name="Labadie K."/>
            <person name="Delbac F."/>
            <person name="Ferrandon D."/>
        </authorList>
    </citation>
    <scope>NUCLEOTIDE SEQUENCE [LARGE SCALE GENOMIC DNA]</scope>
    <source>
        <strain evidence="10 11">Franzen</strain>
    </source>
</reference>
<dbReference type="PROSITE" id="PS50114">
    <property type="entry name" value="GATA_ZN_FINGER_2"/>
    <property type="match status" value="1"/>
</dbReference>
<keyword evidence="3 8" id="KW-0863">Zinc-finger</keyword>
<dbReference type="CDD" id="cd00202">
    <property type="entry name" value="ZnF_GATA"/>
    <property type="match status" value="1"/>
</dbReference>
<evidence type="ECO:0000259" key="9">
    <source>
        <dbReference type="PROSITE" id="PS50114"/>
    </source>
</evidence>
<dbReference type="InterPro" id="IPR000679">
    <property type="entry name" value="Znf_GATA"/>
</dbReference>
<name>A0A437AK13_9MICR</name>
<keyword evidence="11" id="KW-1185">Reference proteome</keyword>
<dbReference type="OrthoDB" id="515401at2759"/>
<protein>
    <submittedName>
        <fullName evidence="10">Glucocorticoid receptor-like DNA-binding domain protein</fullName>
    </submittedName>
</protein>
<keyword evidence="10" id="KW-0238">DNA-binding</keyword>
<dbReference type="VEuPathDB" id="MicrosporidiaDB:TUBRATIS_20670"/>
<dbReference type="STRING" id="291195.A0A437AK13"/>
<dbReference type="PANTHER" id="PTHR10071:SF335">
    <property type="entry name" value="IRON-SENSING TRANSCRIPTIONAL REPRESSOR-RELATED"/>
    <property type="match status" value="1"/>
</dbReference>
<dbReference type="Gene3D" id="3.30.50.10">
    <property type="entry name" value="Erythroid Transcription Factor GATA-1, subunit A"/>
    <property type="match status" value="1"/>
</dbReference>
<organism evidence="10 11">
    <name type="scientific">Tubulinosema ratisbonensis</name>
    <dbReference type="NCBI Taxonomy" id="291195"/>
    <lineage>
        <taxon>Eukaryota</taxon>
        <taxon>Fungi</taxon>
        <taxon>Fungi incertae sedis</taxon>
        <taxon>Microsporidia</taxon>
        <taxon>Tubulinosematoidea</taxon>
        <taxon>Tubulinosematidae</taxon>
        <taxon>Tubulinosema</taxon>
    </lineage>
</organism>
<dbReference type="InterPro" id="IPR039355">
    <property type="entry name" value="Transcription_factor_GATA"/>
</dbReference>
<dbReference type="AlphaFoldDB" id="A0A437AK13"/>
<evidence type="ECO:0000256" key="1">
    <source>
        <dbReference type="ARBA" id="ARBA00004123"/>
    </source>
</evidence>
<dbReference type="GO" id="GO:0000122">
    <property type="term" value="P:negative regulation of transcription by RNA polymerase II"/>
    <property type="evidence" value="ECO:0007669"/>
    <property type="project" value="TreeGrafter"/>
</dbReference>
<sequence length="168" mass="20452">MINKEVDLTRYLIKKYLMASHNIDKEQRIRESNFYLRCMKLRFMDICDIFTLKEKLDMNYGIKKINEKIDFNDPQNFNMYYNYIPYTNSVQPINSYDYNYYGNEVYKYDVESVCSHCGATKTSLWRKLHGKIVCNACGLYYKMHNQIRPQSMKKNFIRKRNRAKRFNM</sequence>
<evidence type="ECO:0000256" key="3">
    <source>
        <dbReference type="ARBA" id="ARBA00022771"/>
    </source>
</evidence>
<keyword evidence="2" id="KW-0479">Metal-binding</keyword>
<gene>
    <name evidence="10" type="ORF">TUBRATIS_20670</name>
</gene>
<evidence type="ECO:0000313" key="10">
    <source>
        <dbReference type="EMBL" id="RVD91480.1"/>
    </source>
</evidence>
<proteinExistence type="predicted"/>
<dbReference type="GO" id="GO:0008270">
    <property type="term" value="F:zinc ion binding"/>
    <property type="evidence" value="ECO:0007669"/>
    <property type="project" value="UniProtKB-KW"/>
</dbReference>
<dbReference type="GO" id="GO:0000978">
    <property type="term" value="F:RNA polymerase II cis-regulatory region sequence-specific DNA binding"/>
    <property type="evidence" value="ECO:0007669"/>
    <property type="project" value="TreeGrafter"/>
</dbReference>
<evidence type="ECO:0000313" key="11">
    <source>
        <dbReference type="Proteomes" id="UP000282876"/>
    </source>
</evidence>
<dbReference type="PANTHER" id="PTHR10071">
    <property type="entry name" value="TRANSCRIPTION FACTOR GATA FAMILY MEMBER"/>
    <property type="match status" value="1"/>
</dbReference>
<keyword evidence="6" id="KW-0804">Transcription</keyword>